<keyword evidence="8" id="KW-0694">RNA-binding</keyword>
<dbReference type="FunFam" id="3.10.310.40:FF:000001">
    <property type="entry name" value="Alanine--tRNA ligase"/>
    <property type="match status" value="1"/>
</dbReference>
<dbReference type="GO" id="GO:0004813">
    <property type="term" value="F:alanine-tRNA ligase activity"/>
    <property type="evidence" value="ECO:0007669"/>
    <property type="project" value="UniProtKB-EC"/>
</dbReference>
<evidence type="ECO:0000313" key="13">
    <source>
        <dbReference type="EMBL" id="ETD13895.1"/>
    </source>
</evidence>
<reference evidence="13 14" key="1">
    <citation type="submission" date="2013-10" db="EMBL/GenBank/DDBJ databases">
        <title>The Genome Sequence of Streptococcus parasanguinis CC87K.</title>
        <authorList>
            <consortium name="The Broad Institute Genomics Platform"/>
            <person name="Earl A."/>
            <person name="Allen-Vercoe E."/>
            <person name="Daigneault M."/>
            <person name="Young S.K."/>
            <person name="Zeng Q."/>
            <person name="Gargeya S."/>
            <person name="Fitzgerald M."/>
            <person name="Abouelleil A."/>
            <person name="Alvarado L."/>
            <person name="Chapman S.B."/>
            <person name="Gainer-Dewar J."/>
            <person name="Goldberg J."/>
            <person name="Griggs A."/>
            <person name="Gujja S."/>
            <person name="Hansen M."/>
            <person name="Howarth C."/>
            <person name="Imamovic A."/>
            <person name="Ireland A."/>
            <person name="Larimer J."/>
            <person name="McCowan C."/>
            <person name="Murphy C."/>
            <person name="Pearson M."/>
            <person name="Poon T.W."/>
            <person name="Priest M."/>
            <person name="Roberts A."/>
            <person name="Saif S."/>
            <person name="Shea T."/>
            <person name="Sykes S."/>
            <person name="Wortman J."/>
            <person name="Nusbaum C."/>
            <person name="Birren B."/>
        </authorList>
    </citation>
    <scope>NUCLEOTIDE SEQUENCE [LARGE SCALE GENOMIC DNA]</scope>
    <source>
        <strain evidence="13 14">CC87K</strain>
    </source>
</reference>
<organism evidence="13 14">
    <name type="scientific">Streptococcus parasanguinis CC87K</name>
    <dbReference type="NCBI Taxonomy" id="1073372"/>
    <lineage>
        <taxon>Bacteria</taxon>
        <taxon>Bacillati</taxon>
        <taxon>Bacillota</taxon>
        <taxon>Bacilli</taxon>
        <taxon>Lactobacillales</taxon>
        <taxon>Streptococcaceae</taxon>
        <taxon>Streptococcus</taxon>
    </lineage>
</organism>
<evidence type="ECO:0000256" key="6">
    <source>
        <dbReference type="ARBA" id="ARBA00022741"/>
    </source>
</evidence>
<protein>
    <recommendedName>
        <fullName evidence="3">Alanine--tRNA ligase</fullName>
        <ecNumber evidence="2">6.1.1.7</ecNumber>
    </recommendedName>
    <alternativeName>
        <fullName evidence="11">Alanyl-tRNA synthetase</fullName>
    </alternativeName>
</protein>
<keyword evidence="4" id="KW-0820">tRNA-binding</keyword>
<dbReference type="AlphaFoldDB" id="V8BGF4"/>
<dbReference type="GO" id="GO:0005524">
    <property type="term" value="F:ATP binding"/>
    <property type="evidence" value="ECO:0007669"/>
    <property type="project" value="UniProtKB-KW"/>
</dbReference>
<evidence type="ECO:0000259" key="12">
    <source>
        <dbReference type="Pfam" id="PF02272"/>
    </source>
</evidence>
<evidence type="ECO:0000313" key="14">
    <source>
        <dbReference type="Proteomes" id="UP000018716"/>
    </source>
</evidence>
<keyword evidence="14" id="KW-1185">Reference proteome</keyword>
<keyword evidence="7" id="KW-0067">ATP-binding</keyword>
<evidence type="ECO:0000256" key="3">
    <source>
        <dbReference type="ARBA" id="ARBA00017959"/>
    </source>
</evidence>
<name>V8BGF4_STRPA</name>
<dbReference type="GO" id="GO:0006412">
    <property type="term" value="P:translation"/>
    <property type="evidence" value="ECO:0007669"/>
    <property type="project" value="UniProtKB-KW"/>
</dbReference>
<evidence type="ECO:0000256" key="4">
    <source>
        <dbReference type="ARBA" id="ARBA00022555"/>
    </source>
</evidence>
<dbReference type="HOGENOM" id="CLU_2048450_0_0_9"/>
<gene>
    <name evidence="13" type="ORF">HMPREF1195_00213</name>
</gene>
<keyword evidence="9" id="KW-0648">Protein biosynthesis</keyword>
<evidence type="ECO:0000256" key="8">
    <source>
        <dbReference type="ARBA" id="ARBA00022884"/>
    </source>
</evidence>
<sequence length="120" mass="12447">MKEKAAAAAAGDVFKNVQEANGHRYIASQVSVSDAGALRTFADNWKQKDYSDVLVLVAAIGDKVNVLVASKTKDVHAGNVIKELAPIVDGRGGGKPDMAMAGGSNQAKIQELLDAVAGKL</sequence>
<feature type="domain" description="DHHA1" evidence="12">
    <location>
        <begin position="24"/>
        <end position="117"/>
    </location>
</feature>
<keyword evidence="10 13" id="KW-0030">Aminoacyl-tRNA synthetase</keyword>
<evidence type="ECO:0000256" key="11">
    <source>
        <dbReference type="ARBA" id="ARBA00032577"/>
    </source>
</evidence>
<evidence type="ECO:0000256" key="9">
    <source>
        <dbReference type="ARBA" id="ARBA00022917"/>
    </source>
</evidence>
<comment type="similarity">
    <text evidence="1">Belongs to the class-II aminoacyl-tRNA synthetase family.</text>
</comment>
<keyword evidence="6" id="KW-0547">Nucleotide-binding</keyword>
<dbReference type="GO" id="GO:0000049">
    <property type="term" value="F:tRNA binding"/>
    <property type="evidence" value="ECO:0007669"/>
    <property type="project" value="UniProtKB-KW"/>
</dbReference>
<evidence type="ECO:0000256" key="10">
    <source>
        <dbReference type="ARBA" id="ARBA00023146"/>
    </source>
</evidence>
<dbReference type="EMBL" id="AZJD01000001">
    <property type="protein sequence ID" value="ETD13895.1"/>
    <property type="molecule type" value="Genomic_DNA"/>
</dbReference>
<dbReference type="InterPro" id="IPR003156">
    <property type="entry name" value="DHHA1_dom"/>
</dbReference>
<dbReference type="PATRIC" id="fig|1073372.3.peg.220"/>
<dbReference type="EC" id="6.1.1.7" evidence="2"/>
<accession>V8BGF4</accession>
<evidence type="ECO:0000256" key="2">
    <source>
        <dbReference type="ARBA" id="ARBA00013168"/>
    </source>
</evidence>
<dbReference type="Pfam" id="PF02272">
    <property type="entry name" value="DHHA1"/>
    <property type="match status" value="1"/>
</dbReference>
<proteinExistence type="inferred from homology"/>
<comment type="caution">
    <text evidence="13">The sequence shown here is derived from an EMBL/GenBank/DDBJ whole genome shotgun (WGS) entry which is preliminary data.</text>
</comment>
<evidence type="ECO:0000256" key="1">
    <source>
        <dbReference type="ARBA" id="ARBA00008226"/>
    </source>
</evidence>
<evidence type="ECO:0000256" key="7">
    <source>
        <dbReference type="ARBA" id="ARBA00022840"/>
    </source>
</evidence>
<dbReference type="Gene3D" id="3.10.310.40">
    <property type="match status" value="1"/>
</dbReference>
<dbReference type="Proteomes" id="UP000018716">
    <property type="component" value="Unassembled WGS sequence"/>
</dbReference>
<evidence type="ECO:0000256" key="5">
    <source>
        <dbReference type="ARBA" id="ARBA00022598"/>
    </source>
</evidence>
<keyword evidence="5" id="KW-0436">Ligase</keyword>